<evidence type="ECO:0000256" key="1">
    <source>
        <dbReference type="SAM" id="MobiDB-lite"/>
    </source>
</evidence>
<name>A0A3N0E6K0_9ACTN</name>
<gene>
    <name evidence="3" type="ORF">EFW17_15805</name>
</gene>
<evidence type="ECO:0000256" key="2">
    <source>
        <dbReference type="SAM" id="SignalP"/>
    </source>
</evidence>
<comment type="caution">
    <text evidence="3">The sequence shown here is derived from an EMBL/GenBank/DDBJ whole genome shotgun (WGS) entry which is preliminary data.</text>
</comment>
<reference evidence="3 4" key="1">
    <citation type="submission" date="2018-11" db="EMBL/GenBank/DDBJ databases">
        <title>The genome draft of YIM 96095.</title>
        <authorList>
            <person name="Tang S.-K."/>
            <person name="Chunyu W.-X."/>
            <person name="Feng Y.-Z."/>
        </authorList>
    </citation>
    <scope>NUCLEOTIDE SEQUENCE [LARGE SCALE GENOMIC DNA]</scope>
    <source>
        <strain evidence="3 4">YIM 96095</strain>
    </source>
</reference>
<keyword evidence="4" id="KW-1185">Reference proteome</keyword>
<feature type="chain" id="PRO_5018064090" evidence="2">
    <location>
        <begin position="32"/>
        <end position="338"/>
    </location>
</feature>
<organism evidence="3 4">
    <name type="scientific">Halostreptopolyspora alba</name>
    <dbReference type="NCBI Taxonomy" id="2487137"/>
    <lineage>
        <taxon>Bacteria</taxon>
        <taxon>Bacillati</taxon>
        <taxon>Actinomycetota</taxon>
        <taxon>Actinomycetes</taxon>
        <taxon>Streptosporangiales</taxon>
        <taxon>Nocardiopsidaceae</taxon>
        <taxon>Halostreptopolyspora</taxon>
    </lineage>
</organism>
<accession>A0A3N0E6K0</accession>
<protein>
    <submittedName>
        <fullName evidence="3">Uncharacterized protein</fullName>
    </submittedName>
</protein>
<keyword evidence="2" id="KW-0732">Signal</keyword>
<sequence length="338" mass="36228">MRKPSTRWVALTGATTIAVAGLVIASGTATAADGPRPWPVVQHDASSYTLDGFVINYLPSGLERNGLTAKSATNSDGGRTSEITWHSGPDEVHGKITVIRDESITTLDELRETQYGHLNDEQLAEVDNKGRDTYLAEGTGDMFWVEDPGLAVTTYLAPDTWDADELARMAAGVERATTQDHERSGTAHGPDAKPSPVPDDQVSMPPQDTTENEAAGTRGDWGDAGDPPDSVENVSVDEIRACLNEQVADAARQGTEEGEPTPDEGSLGQRWRAADRAAREAAIEECAQRFDIDATMVDEAIVTLAESMERTESTDEAEEPATVRDALAWTIPAVPLNS</sequence>
<dbReference type="RefSeq" id="WP_123202175.1">
    <property type="nucleotide sequence ID" value="NZ_RJMB01000016.1"/>
</dbReference>
<evidence type="ECO:0000313" key="3">
    <source>
        <dbReference type="EMBL" id="RNL83468.1"/>
    </source>
</evidence>
<dbReference type="Proteomes" id="UP000269198">
    <property type="component" value="Unassembled WGS sequence"/>
</dbReference>
<feature type="region of interest" description="Disordered" evidence="1">
    <location>
        <begin position="173"/>
        <end position="232"/>
    </location>
</feature>
<feature type="signal peptide" evidence="2">
    <location>
        <begin position="1"/>
        <end position="31"/>
    </location>
</feature>
<proteinExistence type="predicted"/>
<dbReference type="OrthoDB" id="3436537at2"/>
<dbReference type="EMBL" id="RJMB01000016">
    <property type="protein sequence ID" value="RNL83468.1"/>
    <property type="molecule type" value="Genomic_DNA"/>
</dbReference>
<evidence type="ECO:0000313" key="4">
    <source>
        <dbReference type="Proteomes" id="UP000269198"/>
    </source>
</evidence>
<feature type="region of interest" description="Disordered" evidence="1">
    <location>
        <begin position="250"/>
        <end position="273"/>
    </location>
</feature>
<dbReference type="AlphaFoldDB" id="A0A3N0E6K0"/>